<feature type="chain" id="PRO_5016444230" description="YD repeat-containing protein" evidence="1">
    <location>
        <begin position="27"/>
        <end position="1153"/>
    </location>
</feature>
<evidence type="ECO:0008006" key="4">
    <source>
        <dbReference type="Google" id="ProtNLM"/>
    </source>
</evidence>
<dbReference type="Proteomes" id="UP000248198">
    <property type="component" value="Unassembled WGS sequence"/>
</dbReference>
<dbReference type="RefSeq" id="WP_146229858.1">
    <property type="nucleotide sequence ID" value="NZ_QKLU01000005.1"/>
</dbReference>
<protein>
    <recommendedName>
        <fullName evidence="4">YD repeat-containing protein</fullName>
    </recommendedName>
</protein>
<proteinExistence type="predicted"/>
<accession>A0A318UC14</accession>
<gene>
    <name evidence="2" type="ORF">B0O44_105345</name>
</gene>
<keyword evidence="3" id="KW-1185">Reference proteome</keyword>
<sequence length="1153" mass="127844">MVKLSRSAFCGAMALFSLFGAQKIHAQAGAPGTSTAYQKPLLPHSPEASAFGKFGDIPVGLHTGIPNISVPVYKFSLKGLDLPISIDYHSSGVKVDELASNVGLDWSLNYGGMINLIPHGLNDFGPDGWLSSAANLKTPQSGQLMENWDGFQNFPTDNTYQYLKLAAEGTIDTEPDFFAFSFAGKSGKFFFDQNKGIHFMPHQNLKVEYVLDGQFILSFTITDERGNKFLFADIENTTTKSVGCSGTVGSINNSSSNSYYLSKITTANQEQITFNYTNKIYNIKNPSSIVRYRRTDLSSPGIGACSEMETCLTTSTSKVSGIRISSIVNETTKEKVSFTYDAAGRLDVPGNERLQKIEVLNKDNVLITQFDLTHDYFYSAAPNSPNPEDFRLKLLNVKERGKPAYVFEYNTTALPSRFSSNQDHWGYYNGIKGNVNLLPIDVMKGFPTGANREPDAVFMKAGVLNKVTYPTGGSTVFNYEANDSYTVKRISKVLQEGAGLGAELNSIVSVKFTIPFDGTNFSGQWQTVDGDGSTGGVGQNGVTRITITGPNGFREGFTGNSNGVVSFHLSSVKFVAGQEYTITISNRTTDEVPIGVISIFWERTVYEDIAQNMLAGGLRVNSITDYPVEGPSKTKYFEYTDVLDGAKSSGVLMFDPFYTFEYFKRQMNIDDHVAQCTYVAQQANSLTPLGTVQGGNVIYKNVNVYDNNKQNGYTSNEFETNGNRFGQGPTAAFPFPPLINNDWLNGLPLKTTTYKYNSATEKYFPLQVNEKEYKMAIGEGANESVVRGIKVGYTFSEFSPSPLVLNPATFRISYYNLYASWFHLDKEKTTIYDQQGNNPLTSVTNYYYDNPQHIQTTRTASQKSDGLVKTSTSLYPDDYASGTPFIDQMKANHQVGYPIEQVSYQTSSAGVSILDGKLTEYKASGKALADKVYSLDVPSALNLSQFKFSNKNTDQLNTGGSPSNYSPDSRYRQLVQFNEYDGAGNPLSLEEKSGISSAYQWGYNQKYLVAECKNATQNEFFFEDFENTTNSGPSFTGKRSSGGAYTVNWTRPNNRNYQISYWYYDGTKWQYKKEPYVSGSLALSGGTAYDQVRIYPADAQMTTYTYDQLIGLTSMSDAKGMTSFYLYDEFNRLKLVKDQDGNIVKANEYHYKP</sequence>
<feature type="signal peptide" evidence="1">
    <location>
        <begin position="1"/>
        <end position="26"/>
    </location>
</feature>
<name>A0A318UC14_9SPHI</name>
<evidence type="ECO:0000256" key="1">
    <source>
        <dbReference type="SAM" id="SignalP"/>
    </source>
</evidence>
<dbReference type="OrthoDB" id="903892at2"/>
<comment type="caution">
    <text evidence="2">The sequence shown here is derived from an EMBL/GenBank/DDBJ whole genome shotgun (WGS) entry which is preliminary data.</text>
</comment>
<organism evidence="2 3">
    <name type="scientific">Pedobacter nutrimenti</name>
    <dbReference type="NCBI Taxonomy" id="1241337"/>
    <lineage>
        <taxon>Bacteria</taxon>
        <taxon>Pseudomonadati</taxon>
        <taxon>Bacteroidota</taxon>
        <taxon>Sphingobacteriia</taxon>
        <taxon>Sphingobacteriales</taxon>
        <taxon>Sphingobacteriaceae</taxon>
        <taxon>Pedobacter</taxon>
    </lineage>
</organism>
<reference evidence="2 3" key="1">
    <citation type="submission" date="2018-06" db="EMBL/GenBank/DDBJ databases">
        <title>Genomic Encyclopedia of Archaeal and Bacterial Type Strains, Phase II (KMG-II): from individual species to whole genera.</title>
        <authorList>
            <person name="Goeker M."/>
        </authorList>
    </citation>
    <scope>NUCLEOTIDE SEQUENCE [LARGE SCALE GENOMIC DNA]</scope>
    <source>
        <strain evidence="2 3">DSM 27372</strain>
    </source>
</reference>
<evidence type="ECO:0000313" key="2">
    <source>
        <dbReference type="EMBL" id="PYF72970.1"/>
    </source>
</evidence>
<evidence type="ECO:0000313" key="3">
    <source>
        <dbReference type="Proteomes" id="UP000248198"/>
    </source>
</evidence>
<dbReference type="EMBL" id="QKLU01000005">
    <property type="protein sequence ID" value="PYF72970.1"/>
    <property type="molecule type" value="Genomic_DNA"/>
</dbReference>
<dbReference type="AlphaFoldDB" id="A0A318UC14"/>
<keyword evidence="1" id="KW-0732">Signal</keyword>